<dbReference type="AlphaFoldDB" id="A0A9W8TC90"/>
<sequence>MEKTPPHSQKLRDLFGELVSLYILKGNHLSQLNRLSLAAASKDASRQSDLINEIETGNLRESQALSHARNLAGGIKSDIIMLTNTTSMAEALGAEVIGPEFLVLALMLNLQSRPLEMAKMENARDYRDDGKMEVVETYQNYVAKLHIQANRRPQKRLFLDINAVQEELDALLVMGNCQWVVVNNFMRLIWPGSFHHLDQTRIDLYQIEDRYARSQMNKRATIDSDLLTLREKTTALKENVKQTVEVLEENHGKAIRVFTIVTLFFLPLESSGRLLCP</sequence>
<dbReference type="OrthoDB" id="5430750at2759"/>
<evidence type="ECO:0000313" key="2">
    <source>
        <dbReference type="Proteomes" id="UP001140502"/>
    </source>
</evidence>
<keyword evidence="2" id="KW-1185">Reference proteome</keyword>
<accession>A0A9W8TC90</accession>
<reference evidence="1" key="1">
    <citation type="submission" date="2022-10" db="EMBL/GenBank/DDBJ databases">
        <title>Tapping the CABI collections for fungal endophytes: first genome assemblies for Collariella, Neodidymelliopsis, Ascochyta clinopodiicola, Didymella pomorum, Didymosphaeria variabile, Neocosmospora piperis and Neocucurbitaria cava.</title>
        <authorList>
            <person name="Hill R."/>
        </authorList>
    </citation>
    <scope>NUCLEOTIDE SEQUENCE</scope>
    <source>
        <strain evidence="1">IMI 366586</strain>
    </source>
</reference>
<gene>
    <name evidence="1" type="ORF">N0V84_012036</name>
</gene>
<protein>
    <submittedName>
        <fullName evidence="1">Uncharacterized protein</fullName>
    </submittedName>
</protein>
<dbReference type="Proteomes" id="UP001140502">
    <property type="component" value="Unassembled WGS sequence"/>
</dbReference>
<name>A0A9W8TC90_9HYPO</name>
<comment type="caution">
    <text evidence="1">The sequence shown here is derived from an EMBL/GenBank/DDBJ whole genome shotgun (WGS) entry which is preliminary data.</text>
</comment>
<organism evidence="1 2">
    <name type="scientific">Fusarium piperis</name>
    <dbReference type="NCBI Taxonomy" id="1435070"/>
    <lineage>
        <taxon>Eukaryota</taxon>
        <taxon>Fungi</taxon>
        <taxon>Dikarya</taxon>
        <taxon>Ascomycota</taxon>
        <taxon>Pezizomycotina</taxon>
        <taxon>Sordariomycetes</taxon>
        <taxon>Hypocreomycetidae</taxon>
        <taxon>Hypocreales</taxon>
        <taxon>Nectriaceae</taxon>
        <taxon>Fusarium</taxon>
        <taxon>Fusarium solani species complex</taxon>
    </lineage>
</organism>
<proteinExistence type="predicted"/>
<evidence type="ECO:0000313" key="1">
    <source>
        <dbReference type="EMBL" id="KAJ4308552.1"/>
    </source>
</evidence>
<dbReference type="EMBL" id="JAPEUR010000517">
    <property type="protein sequence ID" value="KAJ4308552.1"/>
    <property type="molecule type" value="Genomic_DNA"/>
</dbReference>